<keyword evidence="11" id="KW-1185">Reference proteome</keyword>
<evidence type="ECO:0000256" key="5">
    <source>
        <dbReference type="ARBA" id="ARBA00022692"/>
    </source>
</evidence>
<organism evidence="10 11">
    <name type="scientific">Anaerotruncus massiliensis</name>
    <name type="common">ex Liu et al. 2021</name>
    <dbReference type="NCBI Taxonomy" id="2321404"/>
    <lineage>
        <taxon>Bacteria</taxon>
        <taxon>Bacillati</taxon>
        <taxon>Bacillota</taxon>
        <taxon>Clostridia</taxon>
        <taxon>Eubacteriales</taxon>
        <taxon>Oscillospiraceae</taxon>
        <taxon>Anaerotruncus</taxon>
    </lineage>
</organism>
<sequence length="336" mass="36730">MKLNRRAAPHIRFPESNRTLMSDMIILLLVLCVLAFLYYGGRALIVCAVSVVTAVVCDALCTLIRGRRPNPRDLSPVVTGLIIALTMPATIPYYVVASAAVFAIAIVKHPFGGTGQNLFNPGAAGFSFAAICWPGLVFMYPMPFDRIPAFGEVTAQLYQNPAFVLKVGGVPTNNLTELLFGNYPGPMGATNILVILACLVYLIFRRTVRWQLPLPFLAACAAVTLLFPRAGTGLQAVFYELMSGTLLFGAVFVLTDPVTSPKRDSSMAVYGVFAGVVAMLFRYFGGYEESMPFAVLIANAFVPLIDRYNESLHRAIRRKHLEARKAKTRPQARTLV</sequence>
<reference evidence="10 11" key="1">
    <citation type="submission" date="2018-10" db="EMBL/GenBank/DDBJ databases">
        <title>Anaerotruncus faecis sp. nov., isolated from human feces.</title>
        <authorList>
            <person name="Wang Y.-J."/>
        </authorList>
    </citation>
    <scope>NUCLEOTIDE SEQUENCE [LARGE SCALE GENOMIC DNA]</scope>
    <source>
        <strain evidence="10 11">22A2-44</strain>
    </source>
</reference>
<dbReference type="AlphaFoldDB" id="A0A498CSS5"/>
<evidence type="ECO:0000256" key="1">
    <source>
        <dbReference type="ARBA" id="ARBA00022448"/>
    </source>
</evidence>
<feature type="transmembrane region" description="Helical" evidence="9">
    <location>
        <begin position="20"/>
        <end position="39"/>
    </location>
</feature>
<evidence type="ECO:0000256" key="3">
    <source>
        <dbReference type="ARBA" id="ARBA00022630"/>
    </source>
</evidence>
<evidence type="ECO:0000313" key="11">
    <source>
        <dbReference type="Proteomes" id="UP000276301"/>
    </source>
</evidence>
<proteinExistence type="predicted"/>
<keyword evidence="7 9" id="KW-1133">Transmembrane helix</keyword>
<keyword evidence="1" id="KW-0813">Transport</keyword>
<keyword evidence="2" id="KW-0597">Phosphoprotein</keyword>
<feature type="transmembrane region" description="Helical" evidence="9">
    <location>
        <begin position="183"/>
        <end position="204"/>
    </location>
</feature>
<evidence type="ECO:0000256" key="6">
    <source>
        <dbReference type="ARBA" id="ARBA00022967"/>
    </source>
</evidence>
<evidence type="ECO:0000256" key="4">
    <source>
        <dbReference type="ARBA" id="ARBA00022643"/>
    </source>
</evidence>
<dbReference type="PANTHER" id="PTHR30578">
    <property type="entry name" value="ELECTRON TRANSPORT COMPLEX PROTEIN RNFD"/>
    <property type="match status" value="1"/>
</dbReference>
<feature type="transmembrane region" description="Helical" evidence="9">
    <location>
        <begin position="211"/>
        <end position="230"/>
    </location>
</feature>
<accession>A0A498CSS5</accession>
<dbReference type="RefSeq" id="WP_101549444.1">
    <property type="nucleotide sequence ID" value="NZ_DBFBJK010000005.1"/>
</dbReference>
<protein>
    <submittedName>
        <fullName evidence="10">NQR2 and RnfD family protein</fullName>
    </submittedName>
</protein>
<name>A0A498CSS5_9FIRM</name>
<evidence type="ECO:0000256" key="2">
    <source>
        <dbReference type="ARBA" id="ARBA00022553"/>
    </source>
</evidence>
<keyword evidence="3" id="KW-0285">Flavoprotein</keyword>
<dbReference type="GO" id="GO:0005886">
    <property type="term" value="C:plasma membrane"/>
    <property type="evidence" value="ECO:0007669"/>
    <property type="project" value="TreeGrafter"/>
</dbReference>
<feature type="transmembrane region" description="Helical" evidence="9">
    <location>
        <begin position="77"/>
        <end position="106"/>
    </location>
</feature>
<gene>
    <name evidence="10" type="ORF">D4A47_12090</name>
</gene>
<feature type="transmembrane region" description="Helical" evidence="9">
    <location>
        <begin position="118"/>
        <end position="140"/>
    </location>
</feature>
<dbReference type="GO" id="GO:0055085">
    <property type="term" value="P:transmembrane transport"/>
    <property type="evidence" value="ECO:0007669"/>
    <property type="project" value="InterPro"/>
</dbReference>
<feature type="transmembrane region" description="Helical" evidence="9">
    <location>
        <begin position="44"/>
        <end position="65"/>
    </location>
</feature>
<feature type="transmembrane region" description="Helical" evidence="9">
    <location>
        <begin position="236"/>
        <end position="255"/>
    </location>
</feature>
<dbReference type="EMBL" id="RCHT01000032">
    <property type="protein sequence ID" value="RLL08570.1"/>
    <property type="molecule type" value="Genomic_DNA"/>
</dbReference>
<feature type="transmembrane region" description="Helical" evidence="9">
    <location>
        <begin position="267"/>
        <end position="285"/>
    </location>
</feature>
<dbReference type="InterPro" id="IPR004338">
    <property type="entry name" value="NqrB/RnfD"/>
</dbReference>
<keyword evidence="5 9" id="KW-0812">Transmembrane</keyword>
<keyword evidence="4" id="KW-0288">FMN</keyword>
<keyword evidence="6" id="KW-1278">Translocase</keyword>
<dbReference type="PANTHER" id="PTHR30578:SF0">
    <property type="entry name" value="ION-TRANSLOCATING OXIDOREDUCTASE COMPLEX SUBUNIT D"/>
    <property type="match status" value="1"/>
</dbReference>
<comment type="caution">
    <text evidence="10">The sequence shown here is derived from an EMBL/GenBank/DDBJ whole genome shotgun (WGS) entry which is preliminary data.</text>
</comment>
<dbReference type="Proteomes" id="UP000276301">
    <property type="component" value="Unassembled WGS sequence"/>
</dbReference>
<dbReference type="Pfam" id="PF03116">
    <property type="entry name" value="NQR2_RnfD_RnfE"/>
    <property type="match status" value="1"/>
</dbReference>
<evidence type="ECO:0000313" key="10">
    <source>
        <dbReference type="EMBL" id="RLL08570.1"/>
    </source>
</evidence>
<keyword evidence="8 9" id="KW-0472">Membrane</keyword>
<evidence type="ECO:0000256" key="9">
    <source>
        <dbReference type="SAM" id="Phobius"/>
    </source>
</evidence>
<evidence type="ECO:0000256" key="8">
    <source>
        <dbReference type="ARBA" id="ARBA00023136"/>
    </source>
</evidence>
<evidence type="ECO:0000256" key="7">
    <source>
        <dbReference type="ARBA" id="ARBA00022989"/>
    </source>
</evidence>